<name>A0A7Y6IY41_9ACTN</name>
<comment type="caution">
    <text evidence="1">The sequence shown here is derived from an EMBL/GenBank/DDBJ whole genome shotgun (WGS) entry which is preliminary data.</text>
</comment>
<accession>A0A7Y6IY41</accession>
<evidence type="ECO:0000313" key="1">
    <source>
        <dbReference type="EMBL" id="NUW45983.1"/>
    </source>
</evidence>
<protein>
    <submittedName>
        <fullName evidence="1">Uncharacterized protein</fullName>
    </submittedName>
</protein>
<dbReference type="RefSeq" id="WP_175605429.1">
    <property type="nucleotide sequence ID" value="NZ_JABWGO010000013.1"/>
</dbReference>
<reference evidence="1 2" key="1">
    <citation type="submission" date="2020-06" db="EMBL/GenBank/DDBJ databases">
        <authorList>
            <person name="Chanama M."/>
        </authorList>
    </citation>
    <scope>NUCLEOTIDE SEQUENCE [LARGE SCALE GENOMIC DNA]</scope>
    <source>
        <strain evidence="1 2">TBRC6557</strain>
    </source>
</reference>
<gene>
    <name evidence="1" type="ORF">HT134_38585</name>
</gene>
<keyword evidence="2" id="KW-1185">Reference proteome</keyword>
<evidence type="ECO:0000313" key="2">
    <source>
        <dbReference type="Proteomes" id="UP000546126"/>
    </source>
</evidence>
<proteinExistence type="predicted"/>
<dbReference type="AlphaFoldDB" id="A0A7Y6IY41"/>
<sequence>MRADESRPGSPAHTGAAAVVAEAARDNAAWCDAMCRAHGLPGRFTAHAWSSPRRTPPYYPDAVTLSPAATEAGVLGGIDAGPGASVKDSFATLDLAPHGFRVLFEARWLHRPAAPAPDPAGDVAWGRVRSASELREWERACLGGETDGLFPPSLLEEAAILYGRRDGALVCGAVLTSTGEAVGVSNVFAAGCDDDTAWAGTVAQAARRFPGRPLVGYESDTAPAERHGFTPTGPLRVWLRG</sequence>
<dbReference type="EMBL" id="JABWGO010000013">
    <property type="protein sequence ID" value="NUW45983.1"/>
    <property type="molecule type" value="Genomic_DNA"/>
</dbReference>
<dbReference type="Proteomes" id="UP000546126">
    <property type="component" value="Unassembled WGS sequence"/>
</dbReference>
<organism evidence="1 2">
    <name type="scientific">Nonomuraea rhodomycinica</name>
    <dbReference type="NCBI Taxonomy" id="1712872"/>
    <lineage>
        <taxon>Bacteria</taxon>
        <taxon>Bacillati</taxon>
        <taxon>Actinomycetota</taxon>
        <taxon>Actinomycetes</taxon>
        <taxon>Streptosporangiales</taxon>
        <taxon>Streptosporangiaceae</taxon>
        <taxon>Nonomuraea</taxon>
    </lineage>
</organism>